<feature type="compositionally biased region" description="Basic and acidic residues" evidence="7">
    <location>
        <begin position="55"/>
        <end position="65"/>
    </location>
</feature>
<dbReference type="FunFam" id="2.60.120.10:FF:000033">
    <property type="entry name" value="Centromere protein C 1"/>
    <property type="match status" value="1"/>
</dbReference>
<evidence type="ECO:0000256" key="3">
    <source>
        <dbReference type="ARBA" id="ARBA00023125"/>
    </source>
</evidence>
<organism evidence="9 10">
    <name type="scientific">Hydnum rufescens UP504</name>
    <dbReference type="NCBI Taxonomy" id="1448309"/>
    <lineage>
        <taxon>Eukaryota</taxon>
        <taxon>Fungi</taxon>
        <taxon>Dikarya</taxon>
        <taxon>Basidiomycota</taxon>
        <taxon>Agaricomycotina</taxon>
        <taxon>Agaricomycetes</taxon>
        <taxon>Cantharellales</taxon>
        <taxon>Hydnaceae</taxon>
        <taxon>Hydnum</taxon>
    </lineage>
</organism>
<feature type="compositionally biased region" description="Low complexity" evidence="7">
    <location>
        <begin position="73"/>
        <end position="82"/>
    </location>
</feature>
<evidence type="ECO:0000313" key="10">
    <source>
        <dbReference type="Proteomes" id="UP000886523"/>
    </source>
</evidence>
<dbReference type="GO" id="GO:0051315">
    <property type="term" value="P:attachment of mitotic spindle microtubules to kinetochore"/>
    <property type="evidence" value="ECO:0007669"/>
    <property type="project" value="TreeGrafter"/>
</dbReference>
<sequence length="440" mass="47919">MSFAEDSPVPGPSGYFDPSQSSLNHEEPPSRWVDQSQWAAPASMSLSLAASGGRVGDEESRDRISRHARKAAKASTGKAAAKVIGQQNPFTPIIEDKETQGLEDDIAAGLNDIGISEPEDNYVEEDRQSKSNKRVSPAKRKPKIMKQSERSTAVDREGNVRRSTRARHKPLEYWRGERVILGRAEDGPAPCPVFKGFLTFPKAIPAPLGSRKRKRRGKSANHPPSSSKKGVDLMPPEAGWDDDTEPLGLTLEYATQNDVKRRIAFTAKMMNPVPANETDSFSYQKIFGDDDFLASGILTLPIGGKKPMKGTKDNTYVFFCHAGAVSVVVHKHSFVLAPGGTFLVPRGNQYYIENISQRETVLFFAQARKVPIDEDDSPTAGSAPPSSNRVRSSTAPRSSIPGPEFTPGRLHPPPHYSTPALSHTGNPSGSRIPPTSRTVT</sequence>
<feature type="region of interest" description="Disordered" evidence="7">
    <location>
        <begin position="1"/>
        <end position="91"/>
    </location>
</feature>
<accession>A0A9P6B9K5</accession>
<evidence type="ECO:0000256" key="1">
    <source>
        <dbReference type="ARBA" id="ARBA00004123"/>
    </source>
</evidence>
<feature type="domain" description="Mif2/CENP-C cupin" evidence="8">
    <location>
        <begin position="281"/>
        <end position="366"/>
    </location>
</feature>
<feature type="compositionally biased region" description="Basic residues" evidence="7">
    <location>
        <begin position="210"/>
        <end position="219"/>
    </location>
</feature>
<dbReference type="GO" id="GO:0005634">
    <property type="term" value="C:nucleus"/>
    <property type="evidence" value="ECO:0007669"/>
    <property type="project" value="UniProtKB-SubCell"/>
</dbReference>
<evidence type="ECO:0000313" key="9">
    <source>
        <dbReference type="EMBL" id="KAF9519792.1"/>
    </source>
</evidence>
<feature type="region of interest" description="Disordered" evidence="7">
    <location>
        <begin position="205"/>
        <end position="238"/>
    </location>
</feature>
<dbReference type="PANTHER" id="PTHR16684">
    <property type="entry name" value="CENTROMERE PROTEIN C"/>
    <property type="match status" value="1"/>
</dbReference>
<comment type="subcellular location">
    <subcellularLocation>
        <location evidence="1">Nucleus</location>
    </subcellularLocation>
</comment>
<dbReference type="InterPro" id="IPR025974">
    <property type="entry name" value="Mif2/CENP-C_cupin"/>
</dbReference>
<feature type="region of interest" description="Disordered" evidence="7">
    <location>
        <begin position="373"/>
        <end position="440"/>
    </location>
</feature>
<protein>
    <recommendedName>
        <fullName evidence="6">CENP-C homolog</fullName>
    </recommendedName>
</protein>
<name>A0A9P6B9K5_9AGAM</name>
<comment type="similarity">
    <text evidence="2">Belongs to the CENP-C/MIF2 family.</text>
</comment>
<comment type="function">
    <text evidence="5">Component of the kinetochore, a multiprotein complex that assembles on centromeric DNA and attaches chromosomes to spindle microtubules, mediating chromosome segregation and sister chromatid segregation during meiosis and mitosis. Component of the inner kinetochore constitutive centromere-associated network (CCAN), which serves as a structural platform for outer kinetochore assembly.</text>
</comment>
<evidence type="ECO:0000256" key="2">
    <source>
        <dbReference type="ARBA" id="ARBA00010291"/>
    </source>
</evidence>
<feature type="compositionally biased region" description="Low complexity" evidence="7">
    <location>
        <begin position="39"/>
        <end position="51"/>
    </location>
</feature>
<evidence type="ECO:0000256" key="5">
    <source>
        <dbReference type="ARBA" id="ARBA00057947"/>
    </source>
</evidence>
<dbReference type="GO" id="GO:0000776">
    <property type="term" value="C:kinetochore"/>
    <property type="evidence" value="ECO:0007669"/>
    <property type="project" value="InterPro"/>
</dbReference>
<dbReference type="OrthoDB" id="1939643at2759"/>
<dbReference type="InterPro" id="IPR011051">
    <property type="entry name" value="RmlC_Cupin_sf"/>
</dbReference>
<dbReference type="CDD" id="cd06993">
    <property type="entry name" value="cupin_CENP-C_C"/>
    <property type="match status" value="1"/>
</dbReference>
<dbReference type="GO" id="GO:0051382">
    <property type="term" value="P:kinetochore assembly"/>
    <property type="evidence" value="ECO:0007669"/>
    <property type="project" value="InterPro"/>
</dbReference>
<evidence type="ECO:0000256" key="4">
    <source>
        <dbReference type="ARBA" id="ARBA00023242"/>
    </source>
</evidence>
<keyword evidence="4" id="KW-0539">Nucleus</keyword>
<dbReference type="AlphaFoldDB" id="A0A9P6B9K5"/>
<dbReference type="InterPro" id="IPR014710">
    <property type="entry name" value="RmlC-like_jellyroll"/>
</dbReference>
<feature type="compositionally biased region" description="Polar residues" evidence="7">
    <location>
        <begin position="419"/>
        <end position="440"/>
    </location>
</feature>
<dbReference type="InterPro" id="IPR028386">
    <property type="entry name" value="CENP-C/Mif2/cnp3"/>
</dbReference>
<keyword evidence="10" id="KW-1185">Reference proteome</keyword>
<feature type="region of interest" description="Disordered" evidence="7">
    <location>
        <begin position="113"/>
        <end position="165"/>
    </location>
</feature>
<dbReference type="PANTHER" id="PTHR16684:SF11">
    <property type="entry name" value="CENTROMERE PROTEIN C"/>
    <property type="match status" value="1"/>
</dbReference>
<evidence type="ECO:0000256" key="6">
    <source>
        <dbReference type="ARBA" id="ARBA00075033"/>
    </source>
</evidence>
<feature type="compositionally biased region" description="Basic and acidic residues" evidence="7">
    <location>
        <begin position="146"/>
        <end position="160"/>
    </location>
</feature>
<dbReference type="GO" id="GO:0051455">
    <property type="term" value="P:spindle attachment to meiosis I kinetochore"/>
    <property type="evidence" value="ECO:0007669"/>
    <property type="project" value="TreeGrafter"/>
</dbReference>
<evidence type="ECO:0000256" key="7">
    <source>
        <dbReference type="SAM" id="MobiDB-lite"/>
    </source>
</evidence>
<comment type="caution">
    <text evidence="9">The sequence shown here is derived from an EMBL/GenBank/DDBJ whole genome shotgun (WGS) entry which is preliminary data.</text>
</comment>
<gene>
    <name evidence="9" type="ORF">BS47DRAFT_1324126</name>
</gene>
<dbReference type="Proteomes" id="UP000886523">
    <property type="component" value="Unassembled WGS sequence"/>
</dbReference>
<dbReference type="Pfam" id="PF11699">
    <property type="entry name" value="CENP-C_C"/>
    <property type="match status" value="1"/>
</dbReference>
<feature type="compositionally biased region" description="Basic residues" evidence="7">
    <location>
        <begin position="130"/>
        <end position="144"/>
    </location>
</feature>
<reference evidence="9" key="1">
    <citation type="journal article" date="2020" name="Nat. Commun.">
        <title>Large-scale genome sequencing of mycorrhizal fungi provides insights into the early evolution of symbiotic traits.</title>
        <authorList>
            <person name="Miyauchi S."/>
            <person name="Kiss E."/>
            <person name="Kuo A."/>
            <person name="Drula E."/>
            <person name="Kohler A."/>
            <person name="Sanchez-Garcia M."/>
            <person name="Morin E."/>
            <person name="Andreopoulos B."/>
            <person name="Barry K.W."/>
            <person name="Bonito G."/>
            <person name="Buee M."/>
            <person name="Carver A."/>
            <person name="Chen C."/>
            <person name="Cichocki N."/>
            <person name="Clum A."/>
            <person name="Culley D."/>
            <person name="Crous P.W."/>
            <person name="Fauchery L."/>
            <person name="Girlanda M."/>
            <person name="Hayes R.D."/>
            <person name="Keri Z."/>
            <person name="LaButti K."/>
            <person name="Lipzen A."/>
            <person name="Lombard V."/>
            <person name="Magnuson J."/>
            <person name="Maillard F."/>
            <person name="Murat C."/>
            <person name="Nolan M."/>
            <person name="Ohm R.A."/>
            <person name="Pangilinan J."/>
            <person name="Pereira M.F."/>
            <person name="Perotto S."/>
            <person name="Peter M."/>
            <person name="Pfister S."/>
            <person name="Riley R."/>
            <person name="Sitrit Y."/>
            <person name="Stielow J.B."/>
            <person name="Szollosi G."/>
            <person name="Zifcakova L."/>
            <person name="Stursova M."/>
            <person name="Spatafora J.W."/>
            <person name="Tedersoo L."/>
            <person name="Vaario L.M."/>
            <person name="Yamada A."/>
            <person name="Yan M."/>
            <person name="Wang P."/>
            <person name="Xu J."/>
            <person name="Bruns T."/>
            <person name="Baldrian P."/>
            <person name="Vilgalys R."/>
            <person name="Dunand C."/>
            <person name="Henrissat B."/>
            <person name="Grigoriev I.V."/>
            <person name="Hibbett D."/>
            <person name="Nagy L.G."/>
            <person name="Martin F.M."/>
        </authorList>
    </citation>
    <scope>NUCLEOTIDE SEQUENCE</scope>
    <source>
        <strain evidence="9">UP504</strain>
    </source>
</reference>
<evidence type="ECO:0000259" key="8">
    <source>
        <dbReference type="Pfam" id="PF11699"/>
    </source>
</evidence>
<feature type="compositionally biased region" description="Polar residues" evidence="7">
    <location>
        <begin position="384"/>
        <end position="397"/>
    </location>
</feature>
<dbReference type="GO" id="GO:0019237">
    <property type="term" value="F:centromeric DNA binding"/>
    <property type="evidence" value="ECO:0007669"/>
    <property type="project" value="InterPro"/>
</dbReference>
<dbReference type="EMBL" id="MU128915">
    <property type="protein sequence ID" value="KAF9519792.1"/>
    <property type="molecule type" value="Genomic_DNA"/>
</dbReference>
<dbReference type="SUPFAM" id="SSF51182">
    <property type="entry name" value="RmlC-like cupins"/>
    <property type="match status" value="1"/>
</dbReference>
<proteinExistence type="inferred from homology"/>
<dbReference type="Gene3D" id="2.60.120.10">
    <property type="entry name" value="Jelly Rolls"/>
    <property type="match status" value="1"/>
</dbReference>
<keyword evidence="3" id="KW-0238">DNA-binding</keyword>